<dbReference type="Pfam" id="PF07478">
    <property type="entry name" value="Dala_Dala_lig_C"/>
    <property type="match status" value="1"/>
</dbReference>
<evidence type="ECO:0000256" key="5">
    <source>
        <dbReference type="ARBA" id="ARBA00022741"/>
    </source>
</evidence>
<comment type="similarity">
    <text evidence="2">Belongs to the D-alanine--D-alanine ligase family.</text>
</comment>
<dbReference type="PANTHER" id="PTHR23132:SF23">
    <property type="entry name" value="D-ALANINE--D-ALANINE LIGASE B"/>
    <property type="match status" value="1"/>
</dbReference>
<keyword evidence="8" id="KW-0573">Peptidoglycan synthesis</keyword>
<dbReference type="Gene3D" id="3.30.470.20">
    <property type="entry name" value="ATP-grasp fold, B domain"/>
    <property type="match status" value="1"/>
</dbReference>
<gene>
    <name evidence="12" type="ORF">FNH09_22365</name>
</gene>
<dbReference type="EMBL" id="VJZD01000091">
    <property type="protein sequence ID" value="MPY33882.1"/>
    <property type="molecule type" value="Genomic_DNA"/>
</dbReference>
<dbReference type="GO" id="GO:0071555">
    <property type="term" value="P:cell wall organization"/>
    <property type="evidence" value="ECO:0007669"/>
    <property type="project" value="UniProtKB-KW"/>
</dbReference>
<name>A0A5N8VGU4_9ACTN</name>
<dbReference type="PROSITE" id="PS50975">
    <property type="entry name" value="ATP_GRASP"/>
    <property type="match status" value="1"/>
</dbReference>
<keyword evidence="13" id="KW-1185">Reference proteome</keyword>
<evidence type="ECO:0000256" key="6">
    <source>
        <dbReference type="ARBA" id="ARBA00022840"/>
    </source>
</evidence>
<dbReference type="InterPro" id="IPR000291">
    <property type="entry name" value="D-Ala_lig_Van_CS"/>
</dbReference>
<sequence>MSRSKENRVTTTTVPDIAGLRIGVLCGGNSPERQGSIASGEHASKALAAAGITTELIDLGDTPLTALPGRIDVALLGLHGLYGEDGKVQGALEVARLPYTGSGVLASALGMHKPTLKYLFTQARIDTPAWVPVDRDISVESTLSAVRHTLGYPVFVKPASGGGSLAAGIARDEVALRAMITPTDDEQYGEYMIEEYVQGIPATVGLIEVDGRLVTLPVHDVEPKTEFYDYAAKHDPALRVEHCPSLLPATTTESMQYVAKRVFRMIGAHGVLRVDFIAGVNGRTTVLECNTLPGLSERGNLATMAKAGGIPYGTLMQHIVRTAYTKPGYLP</sequence>
<evidence type="ECO:0000256" key="7">
    <source>
        <dbReference type="ARBA" id="ARBA00022960"/>
    </source>
</evidence>
<organism evidence="12 13">
    <name type="scientific">Streptomyces adustus</name>
    <dbReference type="NCBI Taxonomy" id="1609272"/>
    <lineage>
        <taxon>Bacteria</taxon>
        <taxon>Bacillati</taxon>
        <taxon>Actinomycetota</taxon>
        <taxon>Actinomycetes</taxon>
        <taxon>Kitasatosporales</taxon>
        <taxon>Streptomycetaceae</taxon>
        <taxon>Streptomyces</taxon>
    </lineage>
</organism>
<evidence type="ECO:0000256" key="10">
    <source>
        <dbReference type="PROSITE-ProRule" id="PRU00409"/>
    </source>
</evidence>
<dbReference type="PANTHER" id="PTHR23132">
    <property type="entry name" value="D-ALANINE--D-ALANINE LIGASE"/>
    <property type="match status" value="1"/>
</dbReference>
<dbReference type="PROSITE" id="PS00843">
    <property type="entry name" value="DALA_DALA_LIGASE_1"/>
    <property type="match status" value="1"/>
</dbReference>
<keyword evidence="6 10" id="KW-0067">ATP-binding</keyword>
<dbReference type="GO" id="GO:0005524">
    <property type="term" value="F:ATP binding"/>
    <property type="evidence" value="ECO:0007669"/>
    <property type="project" value="UniProtKB-UniRule"/>
</dbReference>
<evidence type="ECO:0000313" key="13">
    <source>
        <dbReference type="Proteomes" id="UP000325849"/>
    </source>
</evidence>
<keyword evidence="3" id="KW-0963">Cytoplasm</keyword>
<keyword evidence="7" id="KW-0133">Cell shape</keyword>
<dbReference type="Proteomes" id="UP000325849">
    <property type="component" value="Unassembled WGS sequence"/>
</dbReference>
<dbReference type="Pfam" id="PF01820">
    <property type="entry name" value="Dala_Dala_lig_N"/>
    <property type="match status" value="1"/>
</dbReference>
<evidence type="ECO:0000259" key="11">
    <source>
        <dbReference type="PROSITE" id="PS50975"/>
    </source>
</evidence>
<dbReference type="InterPro" id="IPR011761">
    <property type="entry name" value="ATP-grasp"/>
</dbReference>
<evidence type="ECO:0000256" key="4">
    <source>
        <dbReference type="ARBA" id="ARBA00022598"/>
    </source>
</evidence>
<dbReference type="GO" id="GO:0008360">
    <property type="term" value="P:regulation of cell shape"/>
    <property type="evidence" value="ECO:0007669"/>
    <property type="project" value="UniProtKB-KW"/>
</dbReference>
<dbReference type="SUPFAM" id="SSF56059">
    <property type="entry name" value="Glutathione synthetase ATP-binding domain-like"/>
    <property type="match status" value="1"/>
</dbReference>
<evidence type="ECO:0000256" key="3">
    <source>
        <dbReference type="ARBA" id="ARBA00022490"/>
    </source>
</evidence>
<dbReference type="GO" id="GO:0005737">
    <property type="term" value="C:cytoplasm"/>
    <property type="evidence" value="ECO:0007669"/>
    <property type="project" value="UniProtKB-SubCell"/>
</dbReference>
<dbReference type="SUPFAM" id="SSF52440">
    <property type="entry name" value="PreATP-grasp domain"/>
    <property type="match status" value="1"/>
</dbReference>
<proteinExistence type="inferred from homology"/>
<dbReference type="GO" id="GO:0046872">
    <property type="term" value="F:metal ion binding"/>
    <property type="evidence" value="ECO:0007669"/>
    <property type="project" value="InterPro"/>
</dbReference>
<keyword evidence="4" id="KW-0436">Ligase</keyword>
<dbReference type="Gene3D" id="3.30.1490.20">
    <property type="entry name" value="ATP-grasp fold, A domain"/>
    <property type="match status" value="1"/>
</dbReference>
<keyword evidence="5 10" id="KW-0547">Nucleotide-binding</keyword>
<evidence type="ECO:0000313" key="12">
    <source>
        <dbReference type="EMBL" id="MPY33882.1"/>
    </source>
</evidence>
<keyword evidence="9" id="KW-0961">Cell wall biogenesis/degradation</keyword>
<reference evidence="12 13" key="1">
    <citation type="submission" date="2019-07" db="EMBL/GenBank/DDBJ databases">
        <title>New species of Amycolatopsis and Streptomyces.</title>
        <authorList>
            <person name="Duangmal K."/>
            <person name="Teo W.F.A."/>
            <person name="Lipun K."/>
        </authorList>
    </citation>
    <scope>NUCLEOTIDE SEQUENCE [LARGE SCALE GENOMIC DNA]</scope>
    <source>
        <strain evidence="12 13">NBRC 109810</strain>
    </source>
</reference>
<comment type="subcellular location">
    <subcellularLocation>
        <location evidence="1">Cytoplasm</location>
    </subcellularLocation>
</comment>
<evidence type="ECO:0000256" key="1">
    <source>
        <dbReference type="ARBA" id="ARBA00004496"/>
    </source>
</evidence>
<dbReference type="GO" id="GO:0008716">
    <property type="term" value="F:D-alanine-D-alanine ligase activity"/>
    <property type="evidence" value="ECO:0007669"/>
    <property type="project" value="InterPro"/>
</dbReference>
<dbReference type="InterPro" id="IPR011127">
    <property type="entry name" value="Dala_Dala_lig_N"/>
</dbReference>
<protein>
    <submittedName>
        <fullName evidence="12">ATP-grasp domain-containing protein</fullName>
    </submittedName>
</protein>
<comment type="caution">
    <text evidence="12">The sequence shown here is derived from an EMBL/GenBank/DDBJ whole genome shotgun (WGS) entry which is preliminary data.</text>
</comment>
<dbReference type="Gene3D" id="3.40.50.20">
    <property type="match status" value="1"/>
</dbReference>
<accession>A0A5N8VGU4</accession>
<dbReference type="AlphaFoldDB" id="A0A5N8VGU4"/>
<evidence type="ECO:0000256" key="2">
    <source>
        <dbReference type="ARBA" id="ARBA00010871"/>
    </source>
</evidence>
<dbReference type="InterPro" id="IPR013815">
    <property type="entry name" value="ATP_grasp_subdomain_1"/>
</dbReference>
<feature type="domain" description="ATP-grasp" evidence="11">
    <location>
        <begin position="117"/>
        <end position="321"/>
    </location>
</feature>
<evidence type="ECO:0000256" key="9">
    <source>
        <dbReference type="ARBA" id="ARBA00023316"/>
    </source>
</evidence>
<evidence type="ECO:0000256" key="8">
    <source>
        <dbReference type="ARBA" id="ARBA00022984"/>
    </source>
</evidence>
<dbReference type="InterPro" id="IPR016185">
    <property type="entry name" value="PreATP-grasp_dom_sf"/>
</dbReference>
<dbReference type="GO" id="GO:0009252">
    <property type="term" value="P:peptidoglycan biosynthetic process"/>
    <property type="evidence" value="ECO:0007669"/>
    <property type="project" value="UniProtKB-KW"/>
</dbReference>
<dbReference type="InterPro" id="IPR011095">
    <property type="entry name" value="Dala_Dala_lig_C"/>
</dbReference>